<name>A0ABQ9ZTW6_9CRUS</name>
<protein>
    <submittedName>
        <fullName evidence="1">Uncharacterized protein</fullName>
    </submittedName>
</protein>
<accession>A0ABQ9ZTW6</accession>
<sequence length="82" mass="9670">MGLGRQWADRLYKKNLKTHSHRSQSVLGQHDARYQCQSFPFRRRLANDELFCLLNPLLCKSSGVLTRQVMVSPHEWRSIKDE</sequence>
<keyword evidence="2" id="KW-1185">Reference proteome</keyword>
<dbReference type="EMBL" id="JAOYFB010000005">
    <property type="protein sequence ID" value="KAK4016362.1"/>
    <property type="molecule type" value="Genomic_DNA"/>
</dbReference>
<organism evidence="1 2">
    <name type="scientific">Daphnia magna</name>
    <dbReference type="NCBI Taxonomy" id="35525"/>
    <lineage>
        <taxon>Eukaryota</taxon>
        <taxon>Metazoa</taxon>
        <taxon>Ecdysozoa</taxon>
        <taxon>Arthropoda</taxon>
        <taxon>Crustacea</taxon>
        <taxon>Branchiopoda</taxon>
        <taxon>Diplostraca</taxon>
        <taxon>Cladocera</taxon>
        <taxon>Anomopoda</taxon>
        <taxon>Daphniidae</taxon>
        <taxon>Daphnia</taxon>
    </lineage>
</organism>
<dbReference type="Proteomes" id="UP001234178">
    <property type="component" value="Unassembled WGS sequence"/>
</dbReference>
<proteinExistence type="predicted"/>
<evidence type="ECO:0000313" key="2">
    <source>
        <dbReference type="Proteomes" id="UP001234178"/>
    </source>
</evidence>
<comment type="caution">
    <text evidence="1">The sequence shown here is derived from an EMBL/GenBank/DDBJ whole genome shotgun (WGS) entry which is preliminary data.</text>
</comment>
<reference evidence="1 2" key="1">
    <citation type="journal article" date="2023" name="Nucleic Acids Res.">
        <title>The hologenome of Daphnia magna reveals possible DNA methylation and microbiome-mediated evolution of the host genome.</title>
        <authorList>
            <person name="Chaturvedi A."/>
            <person name="Li X."/>
            <person name="Dhandapani V."/>
            <person name="Marshall H."/>
            <person name="Kissane S."/>
            <person name="Cuenca-Cambronero M."/>
            <person name="Asole G."/>
            <person name="Calvet F."/>
            <person name="Ruiz-Romero M."/>
            <person name="Marangio P."/>
            <person name="Guigo R."/>
            <person name="Rago D."/>
            <person name="Mirbahai L."/>
            <person name="Eastwood N."/>
            <person name="Colbourne J.K."/>
            <person name="Zhou J."/>
            <person name="Mallon E."/>
            <person name="Orsini L."/>
        </authorList>
    </citation>
    <scope>NUCLEOTIDE SEQUENCE [LARGE SCALE GENOMIC DNA]</scope>
    <source>
        <strain evidence="1">LRV0_1</strain>
    </source>
</reference>
<evidence type="ECO:0000313" key="1">
    <source>
        <dbReference type="EMBL" id="KAK4016362.1"/>
    </source>
</evidence>
<gene>
    <name evidence="1" type="ORF">OUZ56_031316</name>
</gene>